<sequence length="294" mass="31920">MEGASNGQPIGTVSTHSEQPVPPPSVPSSSKRPGPAPPRRKKVKIEWIEDDAHRRSTFHKRKKMVLKKAEELQILCGVETCVVIYGDGDEGARRPEVWPSSEKAAELCRRFRSMPGHEATPRTMSHVAFTEDRIQKLRKQIARMGREVGDLCTRGLLYDGLLGKELHLEGAVKAALVKMIMDVSTEVHLELEARRRREAPAAAPSVGSPLMPPAWLGPAPQTPAAVSLLQQPAVAASPLLPLQGGLQGPLPSPGWANVCSPWELIAGGPFPSHYGEDTNERPGGDLGNYPLFNL</sequence>
<dbReference type="Gene3D" id="3.40.1810.10">
    <property type="entry name" value="Transcription factor, MADS-box"/>
    <property type="match status" value="1"/>
</dbReference>
<dbReference type="PANTHER" id="PTHR48019">
    <property type="entry name" value="SERUM RESPONSE FACTOR HOMOLOG"/>
    <property type="match status" value="1"/>
</dbReference>
<dbReference type="InterPro" id="IPR002100">
    <property type="entry name" value="TF_MADSbox"/>
</dbReference>
<dbReference type="PRINTS" id="PR00404">
    <property type="entry name" value="MADSDOMAIN"/>
</dbReference>
<feature type="domain" description="MADS-box" evidence="7">
    <location>
        <begin position="38"/>
        <end position="87"/>
    </location>
</feature>
<feature type="compositionally biased region" description="Polar residues" evidence="6">
    <location>
        <begin position="1"/>
        <end position="18"/>
    </location>
</feature>
<dbReference type="SUPFAM" id="SSF55455">
    <property type="entry name" value="SRF-like"/>
    <property type="match status" value="1"/>
</dbReference>
<evidence type="ECO:0000256" key="4">
    <source>
        <dbReference type="ARBA" id="ARBA00023163"/>
    </source>
</evidence>
<dbReference type="EMBL" id="NMUH01000748">
    <property type="protein sequence ID" value="MQL84240.1"/>
    <property type="molecule type" value="Genomic_DNA"/>
</dbReference>
<evidence type="ECO:0000313" key="8">
    <source>
        <dbReference type="EMBL" id="MQL84240.1"/>
    </source>
</evidence>
<dbReference type="OrthoDB" id="762064at2759"/>
<keyword evidence="4" id="KW-0804">Transcription</keyword>
<dbReference type="GO" id="GO:0045944">
    <property type="term" value="P:positive regulation of transcription by RNA polymerase II"/>
    <property type="evidence" value="ECO:0007669"/>
    <property type="project" value="InterPro"/>
</dbReference>
<feature type="region of interest" description="Disordered" evidence="6">
    <location>
        <begin position="1"/>
        <end position="43"/>
    </location>
</feature>
<gene>
    <name evidence="8" type="ORF">Taro_016746</name>
</gene>
<dbReference type="InterPro" id="IPR050142">
    <property type="entry name" value="MADS-box/MEF2_TF"/>
</dbReference>
<organism evidence="8 9">
    <name type="scientific">Colocasia esculenta</name>
    <name type="common">Wild taro</name>
    <name type="synonym">Arum esculentum</name>
    <dbReference type="NCBI Taxonomy" id="4460"/>
    <lineage>
        <taxon>Eukaryota</taxon>
        <taxon>Viridiplantae</taxon>
        <taxon>Streptophyta</taxon>
        <taxon>Embryophyta</taxon>
        <taxon>Tracheophyta</taxon>
        <taxon>Spermatophyta</taxon>
        <taxon>Magnoliopsida</taxon>
        <taxon>Liliopsida</taxon>
        <taxon>Araceae</taxon>
        <taxon>Aroideae</taxon>
        <taxon>Colocasieae</taxon>
        <taxon>Colocasia</taxon>
    </lineage>
</organism>
<dbReference type="GO" id="GO:0005634">
    <property type="term" value="C:nucleus"/>
    <property type="evidence" value="ECO:0007669"/>
    <property type="project" value="UniProtKB-SubCell"/>
</dbReference>
<comment type="subcellular location">
    <subcellularLocation>
        <location evidence="1">Nucleus</location>
    </subcellularLocation>
</comment>
<dbReference type="PROSITE" id="PS50066">
    <property type="entry name" value="MADS_BOX_2"/>
    <property type="match status" value="1"/>
</dbReference>
<evidence type="ECO:0000256" key="5">
    <source>
        <dbReference type="ARBA" id="ARBA00023242"/>
    </source>
</evidence>
<evidence type="ECO:0000256" key="1">
    <source>
        <dbReference type="ARBA" id="ARBA00004123"/>
    </source>
</evidence>
<evidence type="ECO:0000256" key="6">
    <source>
        <dbReference type="SAM" id="MobiDB-lite"/>
    </source>
</evidence>
<keyword evidence="3" id="KW-0238">DNA-binding</keyword>
<keyword evidence="2" id="KW-0805">Transcription regulation</keyword>
<evidence type="ECO:0000259" key="7">
    <source>
        <dbReference type="PROSITE" id="PS50066"/>
    </source>
</evidence>
<dbReference type="AlphaFoldDB" id="A0A843UR69"/>
<proteinExistence type="predicted"/>
<dbReference type="InterPro" id="IPR033897">
    <property type="entry name" value="SRF-like_MADS-box"/>
</dbReference>
<dbReference type="SMART" id="SM00432">
    <property type="entry name" value="MADS"/>
    <property type="match status" value="1"/>
</dbReference>
<reference evidence="8" key="1">
    <citation type="submission" date="2017-07" db="EMBL/GenBank/DDBJ databases">
        <title>Taro Niue Genome Assembly and Annotation.</title>
        <authorList>
            <person name="Atibalentja N."/>
            <person name="Keating K."/>
            <person name="Fields C.J."/>
        </authorList>
    </citation>
    <scope>NUCLEOTIDE SEQUENCE</scope>
    <source>
        <strain evidence="8">Niue_2</strain>
        <tissue evidence="8">Leaf</tissue>
    </source>
</reference>
<dbReference type="Proteomes" id="UP000652761">
    <property type="component" value="Unassembled WGS sequence"/>
</dbReference>
<evidence type="ECO:0000313" key="9">
    <source>
        <dbReference type="Proteomes" id="UP000652761"/>
    </source>
</evidence>
<dbReference type="CDD" id="cd00266">
    <property type="entry name" value="MADS_SRF_like"/>
    <property type="match status" value="1"/>
</dbReference>
<keyword evidence="5" id="KW-0539">Nucleus</keyword>
<keyword evidence="9" id="KW-1185">Reference proteome</keyword>
<comment type="caution">
    <text evidence="8">The sequence shown here is derived from an EMBL/GenBank/DDBJ whole genome shotgun (WGS) entry which is preliminary data.</text>
</comment>
<dbReference type="GO" id="GO:0046983">
    <property type="term" value="F:protein dimerization activity"/>
    <property type="evidence" value="ECO:0007669"/>
    <property type="project" value="InterPro"/>
</dbReference>
<evidence type="ECO:0000256" key="3">
    <source>
        <dbReference type="ARBA" id="ARBA00023125"/>
    </source>
</evidence>
<name>A0A843UR69_COLES</name>
<dbReference type="GO" id="GO:0000987">
    <property type="term" value="F:cis-regulatory region sequence-specific DNA binding"/>
    <property type="evidence" value="ECO:0007669"/>
    <property type="project" value="InterPro"/>
</dbReference>
<dbReference type="Pfam" id="PF00319">
    <property type="entry name" value="SRF-TF"/>
    <property type="match status" value="1"/>
</dbReference>
<protein>
    <recommendedName>
        <fullName evidence="7">MADS-box domain-containing protein</fullName>
    </recommendedName>
</protein>
<dbReference type="GO" id="GO:0000981">
    <property type="term" value="F:DNA-binding transcription factor activity, RNA polymerase II-specific"/>
    <property type="evidence" value="ECO:0007669"/>
    <property type="project" value="InterPro"/>
</dbReference>
<dbReference type="InterPro" id="IPR036879">
    <property type="entry name" value="TF_MADSbox_sf"/>
</dbReference>
<evidence type="ECO:0000256" key="2">
    <source>
        <dbReference type="ARBA" id="ARBA00023015"/>
    </source>
</evidence>
<accession>A0A843UR69</accession>